<name>A0A1H9W201_9ACTN</name>
<feature type="region of interest" description="Disordered" evidence="1">
    <location>
        <begin position="48"/>
        <end position="74"/>
    </location>
</feature>
<reference evidence="3" key="1">
    <citation type="submission" date="2016-10" db="EMBL/GenBank/DDBJ databases">
        <authorList>
            <person name="Varghese N."/>
            <person name="Submissions S."/>
        </authorList>
    </citation>
    <scope>NUCLEOTIDE SEQUENCE [LARGE SCALE GENOMIC DNA]</scope>
    <source>
        <strain evidence="3">CGMCC 4.6825</strain>
    </source>
</reference>
<dbReference type="Proteomes" id="UP000182841">
    <property type="component" value="Unassembled WGS sequence"/>
</dbReference>
<evidence type="ECO:0000313" key="3">
    <source>
        <dbReference type="Proteomes" id="UP000182841"/>
    </source>
</evidence>
<evidence type="ECO:0000313" key="2">
    <source>
        <dbReference type="EMBL" id="SES27809.1"/>
    </source>
</evidence>
<feature type="compositionally biased region" description="Pro residues" evidence="1">
    <location>
        <begin position="54"/>
        <end position="66"/>
    </location>
</feature>
<protein>
    <submittedName>
        <fullName evidence="2">Uncharacterized protein</fullName>
    </submittedName>
</protein>
<sequence>MTELPLPAWLRQTGVQQAHARLVVRRTRRRGALSVAEVQTRRRLRYSCEVQQPHQPPPPGAAPPTPRSGRYAPHRPTHLRLRTRCCQPPVASASPGSAGSPSVSRFPTPLRPCSVVVQSFLRGDHEHVVSVPQPLDCSLVHVPHCFRREDALREDVHKTFEAAQQIFVGGSDLPSSCGYLGGAEQSNIAPGFSHSTASGLTVLEVREPHAYESFLGRVREVVLRELIARSADGTDQLPVRGFARLAALAHVFGARRDSCLLSSSPSGRDGSPDRRDRSYECSRHSCYPAIHDASVHGRARRCGPGRSSPPATCPNARPGRVQSLPELMAAMTLW</sequence>
<feature type="region of interest" description="Disordered" evidence="1">
    <location>
        <begin position="298"/>
        <end position="320"/>
    </location>
</feature>
<dbReference type="EMBL" id="FOGO01000014">
    <property type="protein sequence ID" value="SES27809.1"/>
    <property type="molecule type" value="Genomic_DNA"/>
</dbReference>
<keyword evidence="3" id="KW-1185">Reference proteome</keyword>
<accession>A0A1H9W201</accession>
<gene>
    <name evidence="2" type="ORF">SAMN05421870_114176</name>
</gene>
<proteinExistence type="predicted"/>
<evidence type="ECO:0000256" key="1">
    <source>
        <dbReference type="SAM" id="MobiDB-lite"/>
    </source>
</evidence>
<organism evidence="2 3">
    <name type="scientific">Streptomyces qinglanensis</name>
    <dbReference type="NCBI Taxonomy" id="943816"/>
    <lineage>
        <taxon>Bacteria</taxon>
        <taxon>Bacillati</taxon>
        <taxon>Actinomycetota</taxon>
        <taxon>Actinomycetes</taxon>
        <taxon>Kitasatosporales</taxon>
        <taxon>Streptomycetaceae</taxon>
        <taxon>Streptomyces</taxon>
    </lineage>
</organism>
<dbReference type="AlphaFoldDB" id="A0A1H9W201"/>